<sequence length="585" mass="59280">MRLSKPLRRRSALAGLAVLTAATTFLTTAGSAVPASAAPAAKDVSYRGYHVKVPTAWPVIDLATHPATCVRLDHDAVYLGHPTDAGQATCPAHLIGRGNTLLLEPLDATARKLVDRHTAVAPAGKAAAPVLRGAGAPPGQVREAVPAAGIMATASYGTDSGAVEGVLAHADLDGSAQAVAAPAAESLAATAQTTAAVPAQPGVFTGKGFDPCSAPSAAQMSAWSASPYRAIGVYISGVSAACAQPNLTASWVGDRVADGWHIIPITVDLQAPCTTFGHRLSSTLSTAASQGTATAADAVAKASALGLPPGSTIYEDMEGYDQTNSSCSQAVLTFLSAWTAELHAHGYLSGVYSSLGSGISDLGSQYGTGTYNLPDSIWFAWWNGAADTNTGSYVPASYWANHQRVHQYTGDTDETWGGVTMNVDDDYLDLDSGSVATCTASLDFTAYTALSSGATGDPVSAAQCLLLRQGYFAGAVNGTFGADTASAASAFQTAKALTASGAVDSHTWTALLSAGTKPSLQSGSTGADVQRLQRALTAALGQTVGIDGDFGSQTTTAVKSYQSSRGLTADGAVGPLTWGALQSGK</sequence>
<dbReference type="InterPro" id="IPR002477">
    <property type="entry name" value="Peptidoglycan-bd-like"/>
</dbReference>
<keyword evidence="4" id="KW-0378">Hydrolase</keyword>
<protein>
    <submittedName>
        <fullName evidence="4">Glycoside hydrolase domain-containing protein</fullName>
    </submittedName>
</protein>
<feature type="signal peptide" evidence="1">
    <location>
        <begin position="1"/>
        <end position="37"/>
    </location>
</feature>
<gene>
    <name evidence="4" type="ORF">ACFQMG_12950</name>
</gene>
<dbReference type="SUPFAM" id="SSF47090">
    <property type="entry name" value="PGBD-like"/>
    <property type="match status" value="2"/>
</dbReference>
<dbReference type="RefSeq" id="WP_380231104.1">
    <property type="nucleotide sequence ID" value="NZ_JBHSVH010000002.1"/>
</dbReference>
<dbReference type="InterPro" id="IPR036366">
    <property type="entry name" value="PGBDSf"/>
</dbReference>
<name>A0ABW2FW37_9ACTN</name>
<dbReference type="InterPro" id="IPR015020">
    <property type="entry name" value="Rv2525c-like_Glyco_Hydro-like"/>
</dbReference>
<evidence type="ECO:0000256" key="1">
    <source>
        <dbReference type="SAM" id="SignalP"/>
    </source>
</evidence>
<dbReference type="InterPro" id="IPR006311">
    <property type="entry name" value="TAT_signal"/>
</dbReference>
<feature type="domain" description="Rv2525c-like glycoside hydrolase-like" evidence="3">
    <location>
        <begin position="221"/>
        <end position="427"/>
    </location>
</feature>
<dbReference type="Gene3D" id="3.20.20.80">
    <property type="entry name" value="Glycosidases"/>
    <property type="match status" value="1"/>
</dbReference>
<dbReference type="EMBL" id="JBHTAJ010000020">
    <property type="protein sequence ID" value="MFC7180463.1"/>
    <property type="molecule type" value="Genomic_DNA"/>
</dbReference>
<dbReference type="Pfam" id="PF08924">
    <property type="entry name" value="Rv2525c_GlyHyd-like"/>
    <property type="match status" value="1"/>
</dbReference>
<dbReference type="GO" id="GO:0016787">
    <property type="term" value="F:hydrolase activity"/>
    <property type="evidence" value="ECO:0007669"/>
    <property type="project" value="UniProtKB-KW"/>
</dbReference>
<dbReference type="Pfam" id="PF01471">
    <property type="entry name" value="PG_binding_1"/>
    <property type="match status" value="2"/>
</dbReference>
<dbReference type="PROSITE" id="PS51318">
    <property type="entry name" value="TAT"/>
    <property type="match status" value="1"/>
</dbReference>
<dbReference type="Proteomes" id="UP001596435">
    <property type="component" value="Unassembled WGS sequence"/>
</dbReference>
<keyword evidence="5" id="KW-1185">Reference proteome</keyword>
<accession>A0ABW2FW37</accession>
<dbReference type="InterPro" id="IPR017853">
    <property type="entry name" value="GH"/>
</dbReference>
<dbReference type="Gene3D" id="1.10.101.10">
    <property type="entry name" value="PGBD-like superfamily/PGBD"/>
    <property type="match status" value="2"/>
</dbReference>
<comment type="caution">
    <text evidence="4">The sequence shown here is derived from an EMBL/GenBank/DDBJ whole genome shotgun (WGS) entry which is preliminary data.</text>
</comment>
<feature type="domain" description="Peptidoglycan binding-like" evidence="2">
    <location>
        <begin position="455"/>
        <end position="511"/>
    </location>
</feature>
<feature type="domain" description="Peptidoglycan binding-like" evidence="2">
    <location>
        <begin position="525"/>
        <end position="581"/>
    </location>
</feature>
<evidence type="ECO:0000313" key="4">
    <source>
        <dbReference type="EMBL" id="MFC7180463.1"/>
    </source>
</evidence>
<dbReference type="InterPro" id="IPR036365">
    <property type="entry name" value="PGBD-like_sf"/>
</dbReference>
<evidence type="ECO:0000313" key="5">
    <source>
        <dbReference type="Proteomes" id="UP001596435"/>
    </source>
</evidence>
<evidence type="ECO:0000259" key="2">
    <source>
        <dbReference type="Pfam" id="PF01471"/>
    </source>
</evidence>
<keyword evidence="1" id="KW-0732">Signal</keyword>
<organism evidence="4 5">
    <name type="scientific">Kitasatospora paranensis</name>
    <dbReference type="NCBI Taxonomy" id="258053"/>
    <lineage>
        <taxon>Bacteria</taxon>
        <taxon>Bacillati</taxon>
        <taxon>Actinomycetota</taxon>
        <taxon>Actinomycetes</taxon>
        <taxon>Kitasatosporales</taxon>
        <taxon>Streptomycetaceae</taxon>
        <taxon>Kitasatospora</taxon>
    </lineage>
</organism>
<proteinExistence type="predicted"/>
<dbReference type="SUPFAM" id="SSF51445">
    <property type="entry name" value="(Trans)glycosidases"/>
    <property type="match status" value="1"/>
</dbReference>
<reference evidence="5" key="1">
    <citation type="journal article" date="2019" name="Int. J. Syst. Evol. Microbiol.">
        <title>The Global Catalogue of Microorganisms (GCM) 10K type strain sequencing project: providing services to taxonomists for standard genome sequencing and annotation.</title>
        <authorList>
            <consortium name="The Broad Institute Genomics Platform"/>
            <consortium name="The Broad Institute Genome Sequencing Center for Infectious Disease"/>
            <person name="Wu L."/>
            <person name="Ma J."/>
        </authorList>
    </citation>
    <scope>NUCLEOTIDE SEQUENCE [LARGE SCALE GENOMIC DNA]</scope>
    <source>
        <strain evidence="5">CGMCC 1.12859</strain>
    </source>
</reference>
<feature type="chain" id="PRO_5046911570" evidence="1">
    <location>
        <begin position="38"/>
        <end position="585"/>
    </location>
</feature>
<evidence type="ECO:0000259" key="3">
    <source>
        <dbReference type="Pfam" id="PF08924"/>
    </source>
</evidence>